<dbReference type="RefSeq" id="WP_371844463.1">
    <property type="nucleotide sequence ID" value="NZ_JBGMEL010000018.1"/>
</dbReference>
<accession>A0ABV4NSG3</accession>
<dbReference type="SUPFAM" id="SSF54523">
    <property type="entry name" value="Pili subunits"/>
    <property type="match status" value="1"/>
</dbReference>
<dbReference type="Proteomes" id="UP001569414">
    <property type="component" value="Unassembled WGS sequence"/>
</dbReference>
<keyword evidence="4" id="KW-1185">Reference proteome</keyword>
<sequence length="204" mass="23100">MSKGRLLGLALLLLALGLMADFYSKIQEKKRLHQAAEAQEQRDKEQKAHQRRMQELQEQNRQRETLISREEELMRLRQDMLIQANKIQNKALRSANLSQGLHMGTILKVAVTEFYQFHGRVPESNGEAGLEEPEEYAKGTLTSAELRAGGVIALIYTADTGIDGGEVYLVPRERAFGLGWSCESPDYRDIDQLLSSCVYAQGRY</sequence>
<gene>
    <name evidence="3" type="ORF">ACCI51_15980</name>
</gene>
<feature type="compositionally biased region" description="Basic and acidic residues" evidence="2">
    <location>
        <begin position="39"/>
        <end position="63"/>
    </location>
</feature>
<dbReference type="Pfam" id="PF00114">
    <property type="entry name" value="Pilin"/>
    <property type="match status" value="1"/>
</dbReference>
<dbReference type="InterPro" id="IPR045584">
    <property type="entry name" value="Pilin-like"/>
</dbReference>
<evidence type="ECO:0000256" key="1">
    <source>
        <dbReference type="ARBA" id="ARBA00005233"/>
    </source>
</evidence>
<proteinExistence type="inferred from homology"/>
<evidence type="ECO:0000313" key="3">
    <source>
        <dbReference type="EMBL" id="MFA0792048.1"/>
    </source>
</evidence>
<comment type="caution">
    <text evidence="3">The sequence shown here is derived from an EMBL/GenBank/DDBJ whole genome shotgun (WGS) entry which is preliminary data.</text>
</comment>
<dbReference type="Gene3D" id="3.30.700.10">
    <property type="entry name" value="Glycoprotein, Type 4 Pilin"/>
    <property type="match status" value="1"/>
</dbReference>
<evidence type="ECO:0000256" key="2">
    <source>
        <dbReference type="SAM" id="MobiDB-lite"/>
    </source>
</evidence>
<feature type="region of interest" description="Disordered" evidence="2">
    <location>
        <begin position="34"/>
        <end position="63"/>
    </location>
</feature>
<dbReference type="EMBL" id="JBGMEL010000018">
    <property type="protein sequence ID" value="MFA0792048.1"/>
    <property type="molecule type" value="Genomic_DNA"/>
</dbReference>
<organism evidence="3 4">
    <name type="scientific">Microbulbifer echini</name>
    <dbReference type="NCBI Taxonomy" id="1529067"/>
    <lineage>
        <taxon>Bacteria</taxon>
        <taxon>Pseudomonadati</taxon>
        <taxon>Pseudomonadota</taxon>
        <taxon>Gammaproteobacteria</taxon>
        <taxon>Cellvibrionales</taxon>
        <taxon>Microbulbiferaceae</taxon>
        <taxon>Microbulbifer</taxon>
    </lineage>
</organism>
<dbReference type="InterPro" id="IPR001082">
    <property type="entry name" value="Pilin"/>
</dbReference>
<comment type="similarity">
    <text evidence="1">Belongs to the N-Me-Phe pilin family.</text>
</comment>
<name>A0ABV4NSG3_9GAMM</name>
<evidence type="ECO:0000313" key="4">
    <source>
        <dbReference type="Proteomes" id="UP001569414"/>
    </source>
</evidence>
<reference evidence="3 4" key="1">
    <citation type="submission" date="2024-08" db="EMBL/GenBank/DDBJ databases">
        <authorList>
            <person name="Ishaq N."/>
        </authorList>
    </citation>
    <scope>NUCLEOTIDE SEQUENCE [LARGE SCALE GENOMIC DNA]</scope>
    <source>
        <strain evidence="3 4">JCM 30400</strain>
    </source>
</reference>
<protein>
    <submittedName>
        <fullName evidence="3">Pilin</fullName>
    </submittedName>
</protein>